<proteinExistence type="predicted"/>
<dbReference type="Proteomes" id="UP000676336">
    <property type="component" value="Unassembled WGS sequence"/>
</dbReference>
<evidence type="ECO:0000313" key="3">
    <source>
        <dbReference type="EMBL" id="CAF3916770.1"/>
    </source>
</evidence>
<accession>A0A816MFA3</accession>
<gene>
    <name evidence="2" type="ORF">MBJ925_LOCUS7988</name>
    <name evidence="3" type="ORF">SMN809_LOCUS7455</name>
</gene>
<dbReference type="EMBL" id="CAJNRE010002862">
    <property type="protein sequence ID" value="CAF1995440.1"/>
    <property type="molecule type" value="Genomic_DNA"/>
</dbReference>
<organism evidence="2 4">
    <name type="scientific">Rotaria magnacalcarata</name>
    <dbReference type="NCBI Taxonomy" id="392030"/>
    <lineage>
        <taxon>Eukaryota</taxon>
        <taxon>Metazoa</taxon>
        <taxon>Spiralia</taxon>
        <taxon>Gnathifera</taxon>
        <taxon>Rotifera</taxon>
        <taxon>Eurotatoria</taxon>
        <taxon>Bdelloidea</taxon>
        <taxon>Philodinida</taxon>
        <taxon>Philodinidae</taxon>
        <taxon>Rotaria</taxon>
    </lineage>
</organism>
<feature type="compositionally biased region" description="Basic and acidic residues" evidence="1">
    <location>
        <begin position="57"/>
        <end position="71"/>
    </location>
</feature>
<name>A0A816MFA3_9BILA</name>
<feature type="region of interest" description="Disordered" evidence="1">
    <location>
        <begin position="56"/>
        <end position="91"/>
    </location>
</feature>
<comment type="caution">
    <text evidence="2">The sequence shown here is derived from an EMBL/GenBank/DDBJ whole genome shotgun (WGS) entry which is preliminary data.</text>
</comment>
<evidence type="ECO:0000313" key="2">
    <source>
        <dbReference type="EMBL" id="CAF1995440.1"/>
    </source>
</evidence>
<reference evidence="2" key="1">
    <citation type="submission" date="2021-02" db="EMBL/GenBank/DDBJ databases">
        <authorList>
            <person name="Nowell W R."/>
        </authorList>
    </citation>
    <scope>NUCLEOTIDE SEQUENCE</scope>
</reference>
<dbReference type="Proteomes" id="UP000663824">
    <property type="component" value="Unassembled WGS sequence"/>
</dbReference>
<dbReference type="EMBL" id="CAJOBI010002157">
    <property type="protein sequence ID" value="CAF3916770.1"/>
    <property type="molecule type" value="Genomic_DNA"/>
</dbReference>
<sequence>MGHPLIIDKLKEYENQTSAIEVTTTFKINNSLASVDLVRQPSVDLALPTAFSSKFHMSPEMKNKQRNERFGNEQIEPIDTDKEFNSSKAYSVRNNQRIRSEAEAMDMNTSVKRRKLFHNALNQY</sequence>
<protein>
    <submittedName>
        <fullName evidence="2">Uncharacterized protein</fullName>
    </submittedName>
</protein>
<evidence type="ECO:0000313" key="4">
    <source>
        <dbReference type="Proteomes" id="UP000663824"/>
    </source>
</evidence>
<evidence type="ECO:0000256" key="1">
    <source>
        <dbReference type="SAM" id="MobiDB-lite"/>
    </source>
</evidence>
<dbReference type="AlphaFoldDB" id="A0A816MFA3"/>